<dbReference type="Proteomes" id="UP001164539">
    <property type="component" value="Chromosome 5"/>
</dbReference>
<organism evidence="1 2">
    <name type="scientific">Melia azedarach</name>
    <name type="common">Chinaberry tree</name>
    <dbReference type="NCBI Taxonomy" id="155640"/>
    <lineage>
        <taxon>Eukaryota</taxon>
        <taxon>Viridiplantae</taxon>
        <taxon>Streptophyta</taxon>
        <taxon>Embryophyta</taxon>
        <taxon>Tracheophyta</taxon>
        <taxon>Spermatophyta</taxon>
        <taxon>Magnoliopsida</taxon>
        <taxon>eudicotyledons</taxon>
        <taxon>Gunneridae</taxon>
        <taxon>Pentapetalae</taxon>
        <taxon>rosids</taxon>
        <taxon>malvids</taxon>
        <taxon>Sapindales</taxon>
        <taxon>Meliaceae</taxon>
        <taxon>Melia</taxon>
    </lineage>
</organism>
<name>A0ACC1Y2H2_MELAZ</name>
<sequence>MDLPSPKFFQSPSIFPSTGETALESNTSCYGKSKGNPFAETFPDPLCKLNLKETSEFVKSFPVAVNSSISAQRRREEVNSVTQRRIETPSTPGRPFFSFSIGNFSRKNVPSKWDDAEKWLNSTSCHESPAHPIKPPPESWKNHKQVDSFKQQLEVFSDKSRVTEEKFSKAVSSFQSSLSLDHHNSAIAFNGVSGSTDVLLKDKFTDEVELILPNFRCSEPSKEGFLFKNSNGETMKDAGTEVIHEVQHRDVGTEMTPLGSSTVSRCHTPFKSSSPARHNTPASRSGPLALARSTSTNGTIDISQLQDCHLAKLQLGTQYDSVTSNWSSREEEEEDISKSLRHFETGNGCQKSVSDPRAAAWEEEEKTKCCLRYQREEAKIQAWVNLQSAKAEAQSKKLEVKIQKMRSNLEEKLMKRMAVVHRRAEEWRAAARQQHAEQIQKATEQAQKMSRHNTHVSGHSSCGCFPCNNYQ</sequence>
<dbReference type="EMBL" id="CM051398">
    <property type="protein sequence ID" value="KAJ4717695.1"/>
    <property type="molecule type" value="Genomic_DNA"/>
</dbReference>
<accession>A0ACC1Y2H2</accession>
<keyword evidence="2" id="KW-1185">Reference proteome</keyword>
<reference evidence="1 2" key="1">
    <citation type="journal article" date="2023" name="Science">
        <title>Complex scaffold remodeling in plant triterpene biosynthesis.</title>
        <authorList>
            <person name="De La Pena R."/>
            <person name="Hodgson H."/>
            <person name="Liu J.C."/>
            <person name="Stephenson M.J."/>
            <person name="Martin A.C."/>
            <person name="Owen C."/>
            <person name="Harkess A."/>
            <person name="Leebens-Mack J."/>
            <person name="Jimenez L.E."/>
            <person name="Osbourn A."/>
            <person name="Sattely E.S."/>
        </authorList>
    </citation>
    <scope>NUCLEOTIDE SEQUENCE [LARGE SCALE GENOMIC DNA]</scope>
    <source>
        <strain evidence="2">cv. JPN11</strain>
        <tissue evidence="1">Leaf</tissue>
    </source>
</reference>
<comment type="caution">
    <text evidence="1">The sequence shown here is derived from an EMBL/GenBank/DDBJ whole genome shotgun (WGS) entry which is preliminary data.</text>
</comment>
<evidence type="ECO:0000313" key="1">
    <source>
        <dbReference type="EMBL" id="KAJ4717695.1"/>
    </source>
</evidence>
<protein>
    <submittedName>
        <fullName evidence="1">Remorin family protein</fullName>
    </submittedName>
</protein>
<evidence type="ECO:0000313" key="2">
    <source>
        <dbReference type="Proteomes" id="UP001164539"/>
    </source>
</evidence>
<proteinExistence type="predicted"/>
<gene>
    <name evidence="1" type="ORF">OWV82_009489</name>
</gene>